<sequence>MPIAVSVTIQGSTPLESTNLQHRADNFDASSADDANFISDTEITTNVVNECGRTLLAGNIDIGENTENALAAGNVTQTTAGSRVSVFIQQVNSTGAGPFTCDMDPTGNSIGATGQTKLVVRESDANKNGIITLKVAMPNDLQCTGASTGNVYGRNAQR</sequence>
<evidence type="ECO:0000313" key="2">
    <source>
        <dbReference type="Proteomes" id="UP001153334"/>
    </source>
</evidence>
<gene>
    <name evidence="1" type="ORF">ONZ43_g7844</name>
</gene>
<name>A0ACC2HNP6_9PEZI</name>
<reference evidence="1" key="1">
    <citation type="submission" date="2022-11" db="EMBL/GenBank/DDBJ databases">
        <title>Genome Sequence of Nemania bipapillata.</title>
        <authorList>
            <person name="Buettner E."/>
        </authorList>
    </citation>
    <scope>NUCLEOTIDE SEQUENCE</scope>
    <source>
        <strain evidence="1">CP14</strain>
    </source>
</reference>
<dbReference type="EMBL" id="JAPESX010003722">
    <property type="protein sequence ID" value="KAJ8104450.1"/>
    <property type="molecule type" value="Genomic_DNA"/>
</dbReference>
<organism evidence="1 2">
    <name type="scientific">Nemania bipapillata</name>
    <dbReference type="NCBI Taxonomy" id="110536"/>
    <lineage>
        <taxon>Eukaryota</taxon>
        <taxon>Fungi</taxon>
        <taxon>Dikarya</taxon>
        <taxon>Ascomycota</taxon>
        <taxon>Pezizomycotina</taxon>
        <taxon>Sordariomycetes</taxon>
        <taxon>Xylariomycetidae</taxon>
        <taxon>Xylariales</taxon>
        <taxon>Xylariaceae</taxon>
        <taxon>Nemania</taxon>
    </lineage>
</organism>
<accession>A0ACC2HNP6</accession>
<keyword evidence="2" id="KW-1185">Reference proteome</keyword>
<proteinExistence type="predicted"/>
<comment type="caution">
    <text evidence="1">The sequence shown here is derived from an EMBL/GenBank/DDBJ whole genome shotgun (WGS) entry which is preliminary data.</text>
</comment>
<protein>
    <submittedName>
        <fullName evidence="1">Uncharacterized protein</fullName>
    </submittedName>
</protein>
<dbReference type="Proteomes" id="UP001153334">
    <property type="component" value="Unassembled WGS sequence"/>
</dbReference>
<evidence type="ECO:0000313" key="1">
    <source>
        <dbReference type="EMBL" id="KAJ8104450.1"/>
    </source>
</evidence>